<dbReference type="PANTHER" id="PTHR20883:SF48">
    <property type="entry name" value="ECTOINE DIOXYGENASE"/>
    <property type="match status" value="1"/>
</dbReference>
<dbReference type="EMBL" id="BMKL01000001">
    <property type="protein sequence ID" value="GGD84413.1"/>
    <property type="molecule type" value="Genomic_DNA"/>
</dbReference>
<reference evidence="3" key="1">
    <citation type="journal article" date="2019" name="Int. J. Syst. Evol. Microbiol.">
        <title>The Global Catalogue of Microorganisms (GCM) 10K type strain sequencing project: providing services to taxonomists for standard genome sequencing and annotation.</title>
        <authorList>
            <consortium name="The Broad Institute Genomics Platform"/>
            <consortium name="The Broad Institute Genome Sequencing Center for Infectious Disease"/>
            <person name="Wu L."/>
            <person name="Ma J."/>
        </authorList>
    </citation>
    <scope>NUCLEOTIDE SEQUENCE [LARGE SCALE GENOMIC DNA]</scope>
    <source>
        <strain evidence="3">CGMCC 1.15959</strain>
    </source>
</reference>
<name>A0ABQ1RVS3_9SPHN</name>
<proteinExistence type="predicted"/>
<gene>
    <name evidence="2" type="ORF">GCM10011515_00210</name>
</gene>
<accession>A0ABQ1RVS3</accession>
<dbReference type="Gene3D" id="2.60.120.620">
    <property type="entry name" value="q2cbj1_9rhob like domain"/>
    <property type="match status" value="1"/>
</dbReference>
<sequence>MDTRTAQAAARDTGDAVDHWTAQLLEQGYCVVPDALPRGAIAALDDDLAADFARTPFGQGGFYGTTTKRFGRLLVRSARAATLVQHPLVLGIAQKVLAPWCERIQLNVTQAIAIDPGAPAQLPHRDQDMWRGPIGETEYLVNVIWPLSPFTADNGATRVWPGSHGRQALASEPAGEPVAAEMEPGSALVFLGSTLHGAGANRTNEVRRGVVVGYSLGWLKPYENQWLAYPPEVARRFPPELAALAGYCQHRPNLGNYEGQCPSVLFTHGADEPLGAIDALRPDQQALVEAYVRDEQVVP</sequence>
<comment type="cofactor">
    <cofactor evidence="1">
        <name>Fe(2+)</name>
        <dbReference type="ChEBI" id="CHEBI:29033"/>
    </cofactor>
</comment>
<dbReference type="Proteomes" id="UP000619041">
    <property type="component" value="Unassembled WGS sequence"/>
</dbReference>
<dbReference type="InterPro" id="IPR008775">
    <property type="entry name" value="Phytyl_CoA_dOase-like"/>
</dbReference>
<evidence type="ECO:0008006" key="4">
    <source>
        <dbReference type="Google" id="ProtNLM"/>
    </source>
</evidence>
<protein>
    <recommendedName>
        <fullName evidence="4">Phytanoyl-CoA dioxygenase (PhyH)</fullName>
    </recommendedName>
</protein>
<dbReference type="Pfam" id="PF05721">
    <property type="entry name" value="PhyH"/>
    <property type="match status" value="1"/>
</dbReference>
<dbReference type="SUPFAM" id="SSF51197">
    <property type="entry name" value="Clavaminate synthase-like"/>
    <property type="match status" value="1"/>
</dbReference>
<keyword evidence="3" id="KW-1185">Reference proteome</keyword>
<comment type="caution">
    <text evidence="2">The sequence shown here is derived from an EMBL/GenBank/DDBJ whole genome shotgun (WGS) entry which is preliminary data.</text>
</comment>
<evidence type="ECO:0000256" key="1">
    <source>
        <dbReference type="ARBA" id="ARBA00001954"/>
    </source>
</evidence>
<dbReference type="PANTHER" id="PTHR20883">
    <property type="entry name" value="PHYTANOYL-COA DIOXYGENASE DOMAIN CONTAINING 1"/>
    <property type="match status" value="1"/>
</dbReference>
<dbReference type="RefSeq" id="WP_188643267.1">
    <property type="nucleotide sequence ID" value="NZ_BMKL01000001.1"/>
</dbReference>
<evidence type="ECO:0000313" key="2">
    <source>
        <dbReference type="EMBL" id="GGD84413.1"/>
    </source>
</evidence>
<evidence type="ECO:0000313" key="3">
    <source>
        <dbReference type="Proteomes" id="UP000619041"/>
    </source>
</evidence>
<organism evidence="2 3">
    <name type="scientific">Tsuneonella deserti</name>
    <dbReference type="NCBI Taxonomy" id="2035528"/>
    <lineage>
        <taxon>Bacteria</taxon>
        <taxon>Pseudomonadati</taxon>
        <taxon>Pseudomonadota</taxon>
        <taxon>Alphaproteobacteria</taxon>
        <taxon>Sphingomonadales</taxon>
        <taxon>Erythrobacteraceae</taxon>
        <taxon>Tsuneonella</taxon>
    </lineage>
</organism>